<name>K4CKE2_SOLLC</name>
<dbReference type="Proteomes" id="UP000004994">
    <property type="component" value="Chromosome 8"/>
</dbReference>
<evidence type="ECO:0000313" key="1">
    <source>
        <dbReference type="EnsemblPlants" id="Solyc08g045880.1.1"/>
    </source>
</evidence>
<protein>
    <submittedName>
        <fullName evidence="1">Uncharacterized protein</fullName>
    </submittedName>
</protein>
<dbReference type="HOGENOM" id="CLU_1931216_0_0_1"/>
<evidence type="ECO:0000313" key="2">
    <source>
        <dbReference type="Proteomes" id="UP000004994"/>
    </source>
</evidence>
<dbReference type="InParanoid" id="K4CKE2"/>
<reference evidence="1" key="1">
    <citation type="journal article" date="2012" name="Nature">
        <title>The tomato genome sequence provides insights into fleshy fruit evolution.</title>
        <authorList>
            <consortium name="Tomato Genome Consortium"/>
        </authorList>
    </citation>
    <scope>NUCLEOTIDE SEQUENCE [LARGE SCALE GENOMIC DNA]</scope>
    <source>
        <strain evidence="1">cv. Heinz 1706</strain>
    </source>
</reference>
<dbReference type="PaxDb" id="4081-Solyc08g045880.1.1"/>
<accession>K4CKE2</accession>
<sequence>MGCCISCDWKTPGTTCLFSAAITASFPSVFSWRKERWAKSCGGWWAGVEPLAPMSLKQRFKSEKEIPFFELPNHQLEGFRGLHLPITGPKKRLSVAPLESKPFEVPVVVAVATPTLSFLSLRIPIFKSSQQ</sequence>
<dbReference type="Gramene" id="Solyc08g045880.1.1">
    <property type="protein sequence ID" value="Solyc08g045880.1.1"/>
    <property type="gene ID" value="Solyc08g045880.1"/>
</dbReference>
<proteinExistence type="predicted"/>
<dbReference type="EnsemblPlants" id="Solyc08g045880.1.1">
    <property type="protein sequence ID" value="Solyc08g045880.1.1"/>
    <property type="gene ID" value="Solyc08g045880.1"/>
</dbReference>
<dbReference type="AlphaFoldDB" id="K4CKE2"/>
<organism evidence="1">
    <name type="scientific">Solanum lycopersicum</name>
    <name type="common">Tomato</name>
    <name type="synonym">Lycopersicon esculentum</name>
    <dbReference type="NCBI Taxonomy" id="4081"/>
    <lineage>
        <taxon>Eukaryota</taxon>
        <taxon>Viridiplantae</taxon>
        <taxon>Streptophyta</taxon>
        <taxon>Embryophyta</taxon>
        <taxon>Tracheophyta</taxon>
        <taxon>Spermatophyta</taxon>
        <taxon>Magnoliopsida</taxon>
        <taxon>eudicotyledons</taxon>
        <taxon>Gunneridae</taxon>
        <taxon>Pentapetalae</taxon>
        <taxon>asterids</taxon>
        <taxon>lamiids</taxon>
        <taxon>Solanales</taxon>
        <taxon>Solanaceae</taxon>
        <taxon>Solanoideae</taxon>
        <taxon>Solaneae</taxon>
        <taxon>Solanum</taxon>
        <taxon>Solanum subgen. Lycopersicon</taxon>
    </lineage>
</organism>
<keyword evidence="2" id="KW-1185">Reference proteome</keyword>
<reference evidence="1" key="2">
    <citation type="submission" date="2015-06" db="UniProtKB">
        <authorList>
            <consortium name="EnsemblPlants"/>
        </authorList>
    </citation>
    <scope>IDENTIFICATION</scope>
    <source>
        <strain evidence="1">cv. Heinz 1706</strain>
    </source>
</reference>